<dbReference type="InterPro" id="IPR036388">
    <property type="entry name" value="WH-like_DNA-bd_sf"/>
</dbReference>
<reference evidence="6 7" key="1">
    <citation type="submission" date="2018-07" db="EMBL/GenBank/DDBJ databases">
        <title>Genome sequences of six Lactobacillus spp. isolated from bumble bee guts.</title>
        <authorList>
            <person name="Motta E.V.S."/>
            <person name="Moran N.A."/>
        </authorList>
    </citation>
    <scope>NUCLEOTIDE SEQUENCE [LARGE SCALE GENOMIC DNA]</scope>
    <source>
        <strain evidence="6 7">LV-8.1</strain>
    </source>
</reference>
<accession>A0A3R7CL21</accession>
<comment type="caution">
    <text evidence="6">The sequence shown here is derived from an EMBL/GenBank/DDBJ whole genome shotgun (WGS) entry which is preliminary data.</text>
</comment>
<gene>
    <name evidence="6" type="ORF">DS832_05685</name>
</gene>
<dbReference type="PANTHER" id="PTHR30126">
    <property type="entry name" value="HTH-TYPE TRANSCRIPTIONAL REGULATOR"/>
    <property type="match status" value="1"/>
</dbReference>
<keyword evidence="3" id="KW-0238">DNA-binding</keyword>
<dbReference type="SUPFAM" id="SSF46785">
    <property type="entry name" value="Winged helix' DNA-binding domain"/>
    <property type="match status" value="1"/>
</dbReference>
<sequence length="322" mass="37595">MNSGKDDFINSLTSKSLSYFAKLAHTLSYTKTARSLGITQPALTQQIKKLEHGIGTPLFYTVGKQINLTDAGRILLSAVTDIYQTMITAVDNIQKSTMASTGSIRIGLLATIEDQVLEDFIIHYNDLQPEVEIEVSLLTRRALWSDLENNQIDIAIMYLPDKSIKNWKQYCARKIMDERLILLHNNKKWIQKKSLKLKYVTAHPWVTYPNDYYLTELLREHFKNQLIDPPKSQGRFASPLQILRFAQQKNYYAAFPESFVIANQDKIHLYQTPLDPKIKFEMSFIFRHEKSSIPRIANFFECWDEYLSKKSYYERLQDYRPM</sequence>
<dbReference type="PRINTS" id="PR00039">
    <property type="entry name" value="HTHLYSR"/>
</dbReference>
<dbReference type="AlphaFoldDB" id="A0A3R7CL21"/>
<comment type="similarity">
    <text evidence="1">Belongs to the LysR transcriptional regulatory family.</text>
</comment>
<proteinExistence type="inferred from homology"/>
<evidence type="ECO:0000313" key="7">
    <source>
        <dbReference type="Proteomes" id="UP000284822"/>
    </source>
</evidence>
<feature type="domain" description="HTH lysR-type" evidence="5">
    <location>
        <begin position="12"/>
        <end position="69"/>
    </location>
</feature>
<evidence type="ECO:0000256" key="2">
    <source>
        <dbReference type="ARBA" id="ARBA00023015"/>
    </source>
</evidence>
<dbReference type="SUPFAM" id="SSF53850">
    <property type="entry name" value="Periplasmic binding protein-like II"/>
    <property type="match status" value="1"/>
</dbReference>
<evidence type="ECO:0000256" key="3">
    <source>
        <dbReference type="ARBA" id="ARBA00023125"/>
    </source>
</evidence>
<dbReference type="InterPro" id="IPR036390">
    <property type="entry name" value="WH_DNA-bd_sf"/>
</dbReference>
<dbReference type="RefSeq" id="WP_118910748.1">
    <property type="nucleotide sequence ID" value="NZ_QOCS01000009.1"/>
</dbReference>
<dbReference type="Gene3D" id="3.40.190.10">
    <property type="entry name" value="Periplasmic binding protein-like II"/>
    <property type="match status" value="2"/>
</dbReference>
<organism evidence="6 7">
    <name type="scientific">Bombilactobacillus bombi</name>
    <dbReference type="NCBI Taxonomy" id="1303590"/>
    <lineage>
        <taxon>Bacteria</taxon>
        <taxon>Bacillati</taxon>
        <taxon>Bacillota</taxon>
        <taxon>Bacilli</taxon>
        <taxon>Lactobacillales</taxon>
        <taxon>Lactobacillaceae</taxon>
        <taxon>Bombilactobacillus</taxon>
    </lineage>
</organism>
<dbReference type="PROSITE" id="PS50931">
    <property type="entry name" value="HTH_LYSR"/>
    <property type="match status" value="1"/>
</dbReference>
<dbReference type="GO" id="GO:0003700">
    <property type="term" value="F:DNA-binding transcription factor activity"/>
    <property type="evidence" value="ECO:0007669"/>
    <property type="project" value="InterPro"/>
</dbReference>
<evidence type="ECO:0000259" key="5">
    <source>
        <dbReference type="PROSITE" id="PS50931"/>
    </source>
</evidence>
<evidence type="ECO:0000256" key="4">
    <source>
        <dbReference type="ARBA" id="ARBA00023163"/>
    </source>
</evidence>
<dbReference type="GO" id="GO:0000976">
    <property type="term" value="F:transcription cis-regulatory region binding"/>
    <property type="evidence" value="ECO:0007669"/>
    <property type="project" value="TreeGrafter"/>
</dbReference>
<dbReference type="Pfam" id="PF03466">
    <property type="entry name" value="LysR_substrate"/>
    <property type="match status" value="1"/>
</dbReference>
<dbReference type="Pfam" id="PF00126">
    <property type="entry name" value="HTH_1"/>
    <property type="match status" value="1"/>
</dbReference>
<name>A0A3R7CL21_9LACO</name>
<dbReference type="PANTHER" id="PTHR30126:SF40">
    <property type="entry name" value="HTH-TYPE TRANSCRIPTIONAL REGULATOR GLTR"/>
    <property type="match status" value="1"/>
</dbReference>
<evidence type="ECO:0000313" key="6">
    <source>
        <dbReference type="EMBL" id="RHW46974.1"/>
    </source>
</evidence>
<dbReference type="InterPro" id="IPR005119">
    <property type="entry name" value="LysR_subst-bd"/>
</dbReference>
<keyword evidence="2" id="KW-0805">Transcription regulation</keyword>
<dbReference type="Gene3D" id="1.10.10.10">
    <property type="entry name" value="Winged helix-like DNA-binding domain superfamily/Winged helix DNA-binding domain"/>
    <property type="match status" value="1"/>
</dbReference>
<dbReference type="EMBL" id="QOCS01000009">
    <property type="protein sequence ID" value="RHW46974.1"/>
    <property type="molecule type" value="Genomic_DNA"/>
</dbReference>
<keyword evidence="4" id="KW-0804">Transcription</keyword>
<evidence type="ECO:0000256" key="1">
    <source>
        <dbReference type="ARBA" id="ARBA00009437"/>
    </source>
</evidence>
<protein>
    <submittedName>
        <fullName evidence="6">LysR family transcriptional regulator</fullName>
    </submittedName>
</protein>
<dbReference type="Proteomes" id="UP000284822">
    <property type="component" value="Unassembled WGS sequence"/>
</dbReference>
<dbReference type="InterPro" id="IPR000847">
    <property type="entry name" value="LysR_HTH_N"/>
</dbReference>
<dbReference type="CDD" id="cd05466">
    <property type="entry name" value="PBP2_LTTR_substrate"/>
    <property type="match status" value="1"/>
</dbReference>